<evidence type="ECO:0000259" key="6">
    <source>
        <dbReference type="PROSITE" id="PS50931"/>
    </source>
</evidence>
<dbReference type="InterPro" id="IPR000847">
    <property type="entry name" value="LysR_HTH_N"/>
</dbReference>
<evidence type="ECO:0000313" key="8">
    <source>
        <dbReference type="EMBL" id="SDU79209.1"/>
    </source>
</evidence>
<dbReference type="OrthoDB" id="3176554at2"/>
<dbReference type="GO" id="GO:0032993">
    <property type="term" value="C:protein-DNA complex"/>
    <property type="evidence" value="ECO:0007669"/>
    <property type="project" value="TreeGrafter"/>
</dbReference>
<keyword evidence="2" id="KW-0805">Transcription regulation</keyword>
<dbReference type="PROSITE" id="PS50931">
    <property type="entry name" value="HTH_LYSR"/>
    <property type="match status" value="1"/>
</dbReference>
<dbReference type="InterPro" id="IPR036390">
    <property type="entry name" value="WH_DNA-bd_sf"/>
</dbReference>
<evidence type="ECO:0000256" key="4">
    <source>
        <dbReference type="ARBA" id="ARBA00023159"/>
    </source>
</evidence>
<accession>A0A1H2LE59</accession>
<comment type="similarity">
    <text evidence="1">Belongs to the LysR transcriptional regulatory family.</text>
</comment>
<feature type="domain" description="HTH lysR-type" evidence="6">
    <location>
        <begin position="12"/>
        <end position="69"/>
    </location>
</feature>
<name>A0A1H2LE59_9ACTN</name>
<evidence type="ECO:0000256" key="2">
    <source>
        <dbReference type="ARBA" id="ARBA00023015"/>
    </source>
</evidence>
<proteinExistence type="inferred from homology"/>
<sequence length="303" mass="32792">MNGSGDTGLRDIDLRRLRMFVVVIEAPSLRVAADNLFISQQALSSAIRELERQLGVELFSRSRRSLTPTAAGEALYRGAVPLLAGGEQLATQVRRVNAGSPAPFVIGHAPDLASSEVFRIIEPVVLADPSVPITVRPVFADFMRDELLTGAIDLALGRGVAAPPDMATTIATEHELRLAVRSDHPLAAHARVDMAALADYEIVVWGPEHDYEYTDILVGLCRRAGFEPRIILSTLLGTPPHTAVIAHPKACAFVTNEPGWIYANSIRIVEFTDPPFAPVRAMWLPNTASTLRRQILAAAEGVV</sequence>
<reference evidence="7 10" key="2">
    <citation type="submission" date="2023-08" db="EMBL/GenBank/DDBJ databases">
        <title>Bioegradation of LLDPE and BLDPE plastic by marine bacteria from coast plastic debris.</title>
        <authorList>
            <person name="Rong Z."/>
        </authorList>
    </citation>
    <scope>NUCLEOTIDE SEQUENCE [LARGE SCALE GENOMIC DNA]</scope>
    <source>
        <strain evidence="7 10">Z-2</strain>
    </source>
</reference>
<dbReference type="RefSeq" id="WP_074853439.1">
    <property type="nucleotide sequence ID" value="NZ_FNLM01000036.1"/>
</dbReference>
<evidence type="ECO:0000256" key="1">
    <source>
        <dbReference type="ARBA" id="ARBA00009437"/>
    </source>
</evidence>
<evidence type="ECO:0000313" key="9">
    <source>
        <dbReference type="Proteomes" id="UP000183180"/>
    </source>
</evidence>
<protein>
    <submittedName>
        <fullName evidence="8">DNA-binding transcriptional regulator, LysR family</fullName>
    </submittedName>
    <submittedName>
        <fullName evidence="7">LysR family transcriptional regulator</fullName>
    </submittedName>
</protein>
<dbReference type="Gene3D" id="1.10.10.10">
    <property type="entry name" value="Winged helix-like DNA-binding domain superfamily/Winged helix DNA-binding domain"/>
    <property type="match status" value="1"/>
</dbReference>
<dbReference type="PANTHER" id="PTHR30346">
    <property type="entry name" value="TRANSCRIPTIONAL DUAL REGULATOR HCAR-RELATED"/>
    <property type="match status" value="1"/>
</dbReference>
<dbReference type="Pfam" id="PF00126">
    <property type="entry name" value="HTH_1"/>
    <property type="match status" value="1"/>
</dbReference>
<dbReference type="SUPFAM" id="SSF46785">
    <property type="entry name" value="Winged helix' DNA-binding domain"/>
    <property type="match status" value="1"/>
</dbReference>
<organism evidence="8 9">
    <name type="scientific">Gordonia westfalica</name>
    <dbReference type="NCBI Taxonomy" id="158898"/>
    <lineage>
        <taxon>Bacteria</taxon>
        <taxon>Bacillati</taxon>
        <taxon>Actinomycetota</taxon>
        <taxon>Actinomycetes</taxon>
        <taxon>Mycobacteriales</taxon>
        <taxon>Gordoniaceae</taxon>
        <taxon>Gordonia</taxon>
    </lineage>
</organism>
<keyword evidence="10" id="KW-1185">Reference proteome</keyword>
<keyword evidence="4" id="KW-0010">Activator</keyword>
<dbReference type="InterPro" id="IPR005119">
    <property type="entry name" value="LysR_subst-bd"/>
</dbReference>
<evidence type="ECO:0000256" key="3">
    <source>
        <dbReference type="ARBA" id="ARBA00023125"/>
    </source>
</evidence>
<keyword evidence="5" id="KW-0804">Transcription</keyword>
<gene>
    <name evidence="7" type="ORF">RD149_22810</name>
    <name evidence="8" type="ORF">SAMN04488548_136168</name>
</gene>
<dbReference type="Pfam" id="PF03466">
    <property type="entry name" value="LysR_substrate"/>
    <property type="match status" value="1"/>
</dbReference>
<evidence type="ECO:0000313" key="7">
    <source>
        <dbReference type="EMBL" id="MDS1116582.1"/>
    </source>
</evidence>
<reference evidence="8 9" key="1">
    <citation type="submission" date="2016-10" db="EMBL/GenBank/DDBJ databases">
        <authorList>
            <person name="de Groot N.N."/>
        </authorList>
    </citation>
    <scope>NUCLEOTIDE SEQUENCE [LARGE SCALE GENOMIC DNA]</scope>
    <source>
        <strain evidence="8 9">DSM 44215</strain>
    </source>
</reference>
<dbReference type="EMBL" id="JAVLUS010000028">
    <property type="protein sequence ID" value="MDS1116582.1"/>
    <property type="molecule type" value="Genomic_DNA"/>
</dbReference>
<evidence type="ECO:0000256" key="5">
    <source>
        <dbReference type="ARBA" id="ARBA00023163"/>
    </source>
</evidence>
<dbReference type="PRINTS" id="PR00039">
    <property type="entry name" value="HTHLYSR"/>
</dbReference>
<dbReference type="GO" id="GO:0003700">
    <property type="term" value="F:DNA-binding transcription factor activity"/>
    <property type="evidence" value="ECO:0007669"/>
    <property type="project" value="InterPro"/>
</dbReference>
<dbReference type="STRING" id="158898.SAMN04488548_136168"/>
<dbReference type="FunFam" id="1.10.10.10:FF:000001">
    <property type="entry name" value="LysR family transcriptional regulator"/>
    <property type="match status" value="1"/>
</dbReference>
<dbReference type="Proteomes" id="UP000183180">
    <property type="component" value="Unassembled WGS sequence"/>
</dbReference>
<dbReference type="EMBL" id="FNLM01000036">
    <property type="protein sequence ID" value="SDU79209.1"/>
    <property type="molecule type" value="Genomic_DNA"/>
</dbReference>
<dbReference type="GO" id="GO:0003677">
    <property type="term" value="F:DNA binding"/>
    <property type="evidence" value="ECO:0007669"/>
    <property type="project" value="UniProtKB-KW"/>
</dbReference>
<dbReference type="Gene3D" id="3.40.190.10">
    <property type="entry name" value="Periplasmic binding protein-like II"/>
    <property type="match status" value="2"/>
</dbReference>
<dbReference type="SUPFAM" id="SSF53850">
    <property type="entry name" value="Periplasmic binding protein-like II"/>
    <property type="match status" value="1"/>
</dbReference>
<evidence type="ECO:0000313" key="10">
    <source>
        <dbReference type="Proteomes" id="UP001265083"/>
    </source>
</evidence>
<dbReference type="AlphaFoldDB" id="A0A1H2LE59"/>
<dbReference type="PANTHER" id="PTHR30346:SF28">
    <property type="entry name" value="HTH-TYPE TRANSCRIPTIONAL REGULATOR CYNR"/>
    <property type="match status" value="1"/>
</dbReference>
<dbReference type="Proteomes" id="UP001265083">
    <property type="component" value="Unassembled WGS sequence"/>
</dbReference>
<keyword evidence="3 8" id="KW-0238">DNA-binding</keyword>
<dbReference type="InterPro" id="IPR036388">
    <property type="entry name" value="WH-like_DNA-bd_sf"/>
</dbReference>